<accession>A0A1C9CBV1</accession>
<evidence type="ECO:0000256" key="1">
    <source>
        <dbReference type="ARBA" id="ARBA00005251"/>
    </source>
</evidence>
<dbReference type="GO" id="GO:0003723">
    <property type="term" value="F:RNA binding"/>
    <property type="evidence" value="ECO:0007669"/>
    <property type="project" value="TreeGrafter"/>
</dbReference>
<dbReference type="InterPro" id="IPR000754">
    <property type="entry name" value="Ribosomal_uS9"/>
</dbReference>
<dbReference type="Pfam" id="PF00380">
    <property type="entry name" value="Ribosomal_S9"/>
    <property type="match status" value="1"/>
</dbReference>
<dbReference type="NCBIfam" id="NF001099">
    <property type="entry name" value="PRK00132.1"/>
    <property type="match status" value="1"/>
</dbReference>
<proteinExistence type="inferred from homology"/>
<organism evidence="5">
    <name type="scientific">Apophlaea sinclairii</name>
    <dbReference type="NCBI Taxonomy" id="212746"/>
    <lineage>
        <taxon>Eukaryota</taxon>
        <taxon>Rhodophyta</taxon>
        <taxon>Florideophyceae</taxon>
        <taxon>Hildenbrandiophycidae</taxon>
        <taxon>Hildenbrandiales</taxon>
        <taxon>Hildenbrandiaceae</taxon>
        <taxon>Apophlaea</taxon>
    </lineage>
</organism>
<evidence type="ECO:0000313" key="5">
    <source>
        <dbReference type="EMBL" id="AOM65856.1"/>
    </source>
</evidence>
<dbReference type="InterPro" id="IPR014721">
    <property type="entry name" value="Ribsml_uS5_D2-typ_fold_subgr"/>
</dbReference>
<dbReference type="GO" id="GO:0006412">
    <property type="term" value="P:translation"/>
    <property type="evidence" value="ECO:0007669"/>
    <property type="project" value="InterPro"/>
</dbReference>
<dbReference type="EMBL" id="KX284716">
    <property type="protein sequence ID" value="AOM65856.1"/>
    <property type="molecule type" value="Genomic_DNA"/>
</dbReference>
<name>A0A1C9CBV1_9FLOR</name>
<dbReference type="RefSeq" id="YP_009296716.1">
    <property type="nucleotide sequence ID" value="NC_031172.1"/>
</dbReference>
<comment type="similarity">
    <text evidence="1 4">Belongs to the universal ribosomal protein uS9 family.</text>
</comment>
<gene>
    <name evidence="5" type="primary">rps9</name>
    <name evidence="5" type="ORF">Apop_166</name>
</gene>
<keyword evidence="2 4" id="KW-0689">Ribosomal protein</keyword>
<dbReference type="GeneID" id="29073093"/>
<dbReference type="PANTHER" id="PTHR21569:SF1">
    <property type="entry name" value="SMALL RIBOSOMAL SUBUNIT PROTEIN US9M"/>
    <property type="match status" value="1"/>
</dbReference>
<dbReference type="InterPro" id="IPR020568">
    <property type="entry name" value="Ribosomal_Su5_D2-typ_SF"/>
</dbReference>
<dbReference type="GO" id="GO:0003735">
    <property type="term" value="F:structural constituent of ribosome"/>
    <property type="evidence" value="ECO:0007669"/>
    <property type="project" value="InterPro"/>
</dbReference>
<keyword evidence="3 4" id="KW-0687">Ribonucleoprotein</keyword>
<dbReference type="GO" id="GO:0015935">
    <property type="term" value="C:small ribosomal subunit"/>
    <property type="evidence" value="ECO:0007669"/>
    <property type="project" value="UniProtKB-ARBA"/>
</dbReference>
<dbReference type="GO" id="GO:0005737">
    <property type="term" value="C:cytoplasm"/>
    <property type="evidence" value="ECO:0007669"/>
    <property type="project" value="UniProtKB-ARBA"/>
</dbReference>
<dbReference type="SUPFAM" id="SSF54211">
    <property type="entry name" value="Ribosomal protein S5 domain 2-like"/>
    <property type="match status" value="1"/>
</dbReference>
<protein>
    <submittedName>
        <fullName evidence="5">Ribosomal protein S9</fullName>
    </submittedName>
</protein>
<dbReference type="PANTHER" id="PTHR21569">
    <property type="entry name" value="RIBOSOMAL PROTEIN S9"/>
    <property type="match status" value="1"/>
</dbReference>
<sequence>MITNTRNSNIIYHGSGRRKGAMARVQLIPGSGKMIINRFPAPFYLQFNPAYLIISNSPLQFLGITKEYDVHINTKGGGLKGQTDAIKLGIARALCTISSENRKILKSKGYLTCDTRIKERKKYGLRKARKAPQYSKR</sequence>
<dbReference type="AlphaFoldDB" id="A0A1C9CBV1"/>
<dbReference type="InterPro" id="IPR023035">
    <property type="entry name" value="Ribosomal_uS9_bac/plastid"/>
</dbReference>
<dbReference type="FunFam" id="3.30.230.10:FF:000001">
    <property type="entry name" value="30S ribosomal protein S9"/>
    <property type="match status" value="1"/>
</dbReference>
<dbReference type="PROSITE" id="PS00360">
    <property type="entry name" value="RIBOSOMAL_S9"/>
    <property type="match status" value="1"/>
</dbReference>
<keyword evidence="5" id="KW-0934">Plastid</keyword>
<reference evidence="5" key="1">
    <citation type="journal article" date="2016" name="BMC Biol.">
        <title>Parallel evolution of highly conserved plastid genome architecture in red seaweeds and seed plants.</title>
        <authorList>
            <person name="Lee J."/>
            <person name="Cho C.H."/>
            <person name="Park S.I."/>
            <person name="Choi J.W."/>
            <person name="Song H.S."/>
            <person name="West J.A."/>
            <person name="Bhattacharya D."/>
            <person name="Yoon H.S."/>
        </authorList>
    </citation>
    <scope>NUCLEOTIDE SEQUENCE</scope>
</reference>
<evidence type="ECO:0000256" key="3">
    <source>
        <dbReference type="ARBA" id="ARBA00023274"/>
    </source>
</evidence>
<dbReference type="InterPro" id="IPR020574">
    <property type="entry name" value="Ribosomal_uS9_CS"/>
</dbReference>
<evidence type="ECO:0000256" key="4">
    <source>
        <dbReference type="RuleBase" id="RU003815"/>
    </source>
</evidence>
<evidence type="ECO:0000256" key="2">
    <source>
        <dbReference type="ARBA" id="ARBA00022980"/>
    </source>
</evidence>
<dbReference type="Gene3D" id="3.30.230.10">
    <property type="match status" value="1"/>
</dbReference>
<geneLocation type="plastid" evidence="5"/>
<dbReference type="HAMAP" id="MF_00532_B">
    <property type="entry name" value="Ribosomal_uS9_B"/>
    <property type="match status" value="1"/>
</dbReference>